<evidence type="ECO:0000313" key="3">
    <source>
        <dbReference type="Proteomes" id="UP001085076"/>
    </source>
</evidence>
<name>A0A9D5HD65_9LILI</name>
<organism evidence="2 3">
    <name type="scientific">Dioscorea zingiberensis</name>
    <dbReference type="NCBI Taxonomy" id="325984"/>
    <lineage>
        <taxon>Eukaryota</taxon>
        <taxon>Viridiplantae</taxon>
        <taxon>Streptophyta</taxon>
        <taxon>Embryophyta</taxon>
        <taxon>Tracheophyta</taxon>
        <taxon>Spermatophyta</taxon>
        <taxon>Magnoliopsida</taxon>
        <taxon>Liliopsida</taxon>
        <taxon>Dioscoreales</taxon>
        <taxon>Dioscoreaceae</taxon>
        <taxon>Dioscorea</taxon>
    </lineage>
</organism>
<evidence type="ECO:0000313" key="2">
    <source>
        <dbReference type="EMBL" id="KAJ0971970.1"/>
    </source>
</evidence>
<reference evidence="2" key="1">
    <citation type="submission" date="2021-03" db="EMBL/GenBank/DDBJ databases">
        <authorList>
            <person name="Li Z."/>
            <person name="Yang C."/>
        </authorList>
    </citation>
    <scope>NUCLEOTIDE SEQUENCE</scope>
    <source>
        <strain evidence="2">Dzin_1.0</strain>
        <tissue evidence="2">Leaf</tissue>
    </source>
</reference>
<feature type="compositionally biased region" description="Basic and acidic residues" evidence="1">
    <location>
        <begin position="156"/>
        <end position="191"/>
    </location>
</feature>
<reference evidence="2" key="2">
    <citation type="journal article" date="2022" name="Hortic Res">
        <title>The genome of Dioscorea zingiberensis sheds light on the biosynthesis, origin and evolution of the medicinally important diosgenin saponins.</title>
        <authorList>
            <person name="Li Y."/>
            <person name="Tan C."/>
            <person name="Li Z."/>
            <person name="Guo J."/>
            <person name="Li S."/>
            <person name="Chen X."/>
            <person name="Wang C."/>
            <person name="Dai X."/>
            <person name="Yang H."/>
            <person name="Song W."/>
            <person name="Hou L."/>
            <person name="Xu J."/>
            <person name="Tong Z."/>
            <person name="Xu A."/>
            <person name="Yuan X."/>
            <person name="Wang W."/>
            <person name="Yang Q."/>
            <person name="Chen L."/>
            <person name="Sun Z."/>
            <person name="Wang K."/>
            <person name="Pan B."/>
            <person name="Chen J."/>
            <person name="Bao Y."/>
            <person name="Liu F."/>
            <person name="Qi X."/>
            <person name="Gang D.R."/>
            <person name="Wen J."/>
            <person name="Li J."/>
        </authorList>
    </citation>
    <scope>NUCLEOTIDE SEQUENCE</scope>
    <source>
        <strain evidence="2">Dzin_1.0</strain>
    </source>
</reference>
<dbReference type="EMBL" id="JAGGNH010000005">
    <property type="protein sequence ID" value="KAJ0971970.1"/>
    <property type="molecule type" value="Genomic_DNA"/>
</dbReference>
<dbReference type="AlphaFoldDB" id="A0A9D5HD65"/>
<accession>A0A9D5HD65</accession>
<feature type="region of interest" description="Disordered" evidence="1">
    <location>
        <begin position="152"/>
        <end position="230"/>
    </location>
</feature>
<evidence type="ECO:0000256" key="1">
    <source>
        <dbReference type="SAM" id="MobiDB-lite"/>
    </source>
</evidence>
<comment type="caution">
    <text evidence="2">The sequence shown here is derived from an EMBL/GenBank/DDBJ whole genome shotgun (WGS) entry which is preliminary data.</text>
</comment>
<gene>
    <name evidence="2" type="ORF">J5N97_019929</name>
</gene>
<feature type="compositionally biased region" description="Low complexity" evidence="1">
    <location>
        <begin position="192"/>
        <end position="204"/>
    </location>
</feature>
<keyword evidence="3" id="KW-1185">Reference proteome</keyword>
<proteinExistence type="predicted"/>
<dbReference type="Proteomes" id="UP001085076">
    <property type="component" value="Miscellaneous, Linkage group lg05"/>
</dbReference>
<protein>
    <submittedName>
        <fullName evidence="2">Uncharacterized protein</fullName>
    </submittedName>
</protein>
<sequence length="230" mass="25662">MEVPGKYVVIDGNREPKPPNVFPWGNPTQQIRAPGFPRAELFLPHEMIHSNLIPSPTFGPPRSSLPPLPLPLNPVVQNNLVTEMVRQQHEANYRRVLMSCHAALPANHLPCPNHAATSNCVHNYSHTGMNLAPFTLFPMWFSTYPRTEFMPQATKKAKESTKEETKKAESTCRMTNKVEIEGEKGIPREVKVSSSVKEISSPSAVEKEGDEETTKEGFVLLDSNAVHEES</sequence>